<protein>
    <submittedName>
        <fullName evidence="5 6">E3 ubiquitin-protein ligase RGLG2-like isoform X3</fullName>
    </submittedName>
</protein>
<dbReference type="Pfam" id="PF07002">
    <property type="entry name" value="Copine"/>
    <property type="match status" value="1"/>
</dbReference>
<evidence type="ECO:0000256" key="2">
    <source>
        <dbReference type="SAM" id="MobiDB-lite"/>
    </source>
</evidence>
<dbReference type="GO" id="GO:0016567">
    <property type="term" value="P:protein ubiquitination"/>
    <property type="evidence" value="ECO:0007669"/>
    <property type="project" value="TreeGrafter"/>
</dbReference>
<evidence type="ECO:0000256" key="1">
    <source>
        <dbReference type="PROSITE-ProRule" id="PRU00175"/>
    </source>
</evidence>
<dbReference type="RefSeq" id="XP_038985653.1">
    <property type="nucleotide sequence ID" value="XM_039129725.1"/>
</dbReference>
<sequence>MGGKWSKSRSPHRYSHNYGTPPSRSTSRYSPYPGNNLQPRTVERVQRKYTKIGDDYHSLDQVTEALSQAGLESSNLIVGIDFTKSNEWTASTHDQEVFSFYPENRPCNGFEEALQRYKELVPHLRLAGPTSFAPIIETAIGIVDNSGGQYHVLLIIADGQVTRSVDTIHGQLSSQERDTMNAIVKASDYPLSIVLVGVGDGPWDMMREFDDNIPSRAFDNFQFVNFTEIMSRNISNSRKETEFALAALMEIPSQYKATIDLQLLGKRRGTPEMTSLPPPIKSHGSAYSNPKYSHSSSSEQGAGVHKRAPAIPSESSLEEKQVNKLIYILVHMLSADLLFYKACDEQITSKLLSLLYWICPICLWQAKNLAFGCGHQTCHKCGESLQVCPICQSQIATRIRLY</sequence>
<organism evidence="4 5">
    <name type="scientific">Phoenix dactylifera</name>
    <name type="common">Date palm</name>
    <dbReference type="NCBI Taxonomy" id="42345"/>
    <lineage>
        <taxon>Eukaryota</taxon>
        <taxon>Viridiplantae</taxon>
        <taxon>Streptophyta</taxon>
        <taxon>Embryophyta</taxon>
        <taxon>Tracheophyta</taxon>
        <taxon>Spermatophyta</taxon>
        <taxon>Magnoliopsida</taxon>
        <taxon>Liliopsida</taxon>
        <taxon>Arecaceae</taxon>
        <taxon>Coryphoideae</taxon>
        <taxon>Phoeniceae</taxon>
        <taxon>Phoenix</taxon>
    </lineage>
</organism>
<keyword evidence="1" id="KW-0863">Zinc-finger</keyword>
<dbReference type="Proteomes" id="UP000228380">
    <property type="component" value="Chromosome 9"/>
</dbReference>
<accession>A0A8B9AIQ0</accession>
<feature type="compositionally biased region" description="Low complexity" evidence="2">
    <location>
        <begin position="20"/>
        <end position="33"/>
    </location>
</feature>
<dbReference type="RefSeq" id="XP_038985652.1">
    <property type="nucleotide sequence ID" value="XM_039129724.1"/>
</dbReference>
<dbReference type="InterPro" id="IPR052079">
    <property type="entry name" value="E3_ligase/Copine_domain"/>
</dbReference>
<dbReference type="InterPro" id="IPR010734">
    <property type="entry name" value="Copine_C"/>
</dbReference>
<dbReference type="GO" id="GO:0008270">
    <property type="term" value="F:zinc ion binding"/>
    <property type="evidence" value="ECO:0007669"/>
    <property type="project" value="UniProtKB-KW"/>
</dbReference>
<dbReference type="Pfam" id="PF13920">
    <property type="entry name" value="zf-C3HC4_3"/>
    <property type="match status" value="1"/>
</dbReference>
<evidence type="ECO:0000259" key="3">
    <source>
        <dbReference type="PROSITE" id="PS50089"/>
    </source>
</evidence>
<dbReference type="SUPFAM" id="SSF53300">
    <property type="entry name" value="vWA-like"/>
    <property type="match status" value="1"/>
</dbReference>
<keyword evidence="1" id="KW-0862">Zinc</keyword>
<evidence type="ECO:0000313" key="4">
    <source>
        <dbReference type="Proteomes" id="UP000228380"/>
    </source>
</evidence>
<proteinExistence type="predicted"/>
<keyword evidence="4" id="KW-1185">Reference proteome</keyword>
<name>A0A8B9AIQ0_PHODC</name>
<reference evidence="4" key="1">
    <citation type="journal article" date="2019" name="Nat. Commun.">
        <title>Genome-wide association mapping of date palm fruit traits.</title>
        <authorList>
            <person name="Hazzouri K.M."/>
            <person name="Gros-Balthazard M."/>
            <person name="Flowers J.M."/>
            <person name="Copetti D."/>
            <person name="Lemansour A."/>
            <person name="Lebrun M."/>
            <person name="Masmoudi K."/>
            <person name="Ferrand S."/>
            <person name="Dhar M.I."/>
            <person name="Fresquez Z.A."/>
            <person name="Rosas U."/>
            <person name="Zhang J."/>
            <person name="Talag J."/>
            <person name="Lee S."/>
            <person name="Kudrna D."/>
            <person name="Powell R.F."/>
            <person name="Leitch I.J."/>
            <person name="Krueger R.R."/>
            <person name="Wing R.A."/>
            <person name="Amiri K.M.A."/>
            <person name="Purugganan M.D."/>
        </authorList>
    </citation>
    <scope>NUCLEOTIDE SEQUENCE [LARGE SCALE GENOMIC DNA]</scope>
    <source>
        <strain evidence="4">cv. Khalas</strain>
    </source>
</reference>
<dbReference type="AlphaFoldDB" id="A0A8B9AIQ0"/>
<reference evidence="5 6" key="2">
    <citation type="submission" date="2025-04" db="UniProtKB">
        <authorList>
            <consortium name="RefSeq"/>
        </authorList>
    </citation>
    <scope>IDENTIFICATION</scope>
    <source>
        <tissue evidence="5 6">Young leaves</tissue>
    </source>
</reference>
<evidence type="ECO:0000313" key="6">
    <source>
        <dbReference type="RefSeq" id="XP_038985653.1"/>
    </source>
</evidence>
<feature type="domain" description="RING-type" evidence="3">
    <location>
        <begin position="359"/>
        <end position="392"/>
    </location>
</feature>
<feature type="compositionally biased region" description="Basic residues" evidence="2">
    <location>
        <begin position="1"/>
        <end position="15"/>
    </location>
</feature>
<dbReference type="InterPro" id="IPR013083">
    <property type="entry name" value="Znf_RING/FYVE/PHD"/>
</dbReference>
<dbReference type="GO" id="GO:0004842">
    <property type="term" value="F:ubiquitin-protein transferase activity"/>
    <property type="evidence" value="ECO:0007669"/>
    <property type="project" value="TreeGrafter"/>
</dbReference>
<feature type="compositionally biased region" description="Low complexity" evidence="2">
    <location>
        <begin position="285"/>
        <end position="298"/>
    </location>
</feature>
<dbReference type="PROSITE" id="PS50089">
    <property type="entry name" value="ZF_RING_2"/>
    <property type="match status" value="1"/>
</dbReference>
<dbReference type="GO" id="GO:0005634">
    <property type="term" value="C:nucleus"/>
    <property type="evidence" value="ECO:0007669"/>
    <property type="project" value="TreeGrafter"/>
</dbReference>
<dbReference type="InterPro" id="IPR036465">
    <property type="entry name" value="vWFA_dom_sf"/>
</dbReference>
<dbReference type="PANTHER" id="PTHR45751:SF51">
    <property type="entry name" value="OS06G0608800 PROTEIN"/>
    <property type="match status" value="1"/>
</dbReference>
<dbReference type="Gene3D" id="3.30.40.10">
    <property type="entry name" value="Zinc/RING finger domain, C3HC4 (zinc finger)"/>
    <property type="match status" value="1"/>
</dbReference>
<feature type="region of interest" description="Disordered" evidence="2">
    <location>
        <begin position="1"/>
        <end position="42"/>
    </location>
</feature>
<keyword evidence="1" id="KW-0479">Metal-binding</keyword>
<evidence type="ECO:0000313" key="5">
    <source>
        <dbReference type="RefSeq" id="XP_038985652.1"/>
    </source>
</evidence>
<feature type="region of interest" description="Disordered" evidence="2">
    <location>
        <begin position="272"/>
        <end position="312"/>
    </location>
</feature>
<dbReference type="PANTHER" id="PTHR45751">
    <property type="entry name" value="COPINE FAMILY PROTEIN 1"/>
    <property type="match status" value="1"/>
</dbReference>
<dbReference type="InterPro" id="IPR001841">
    <property type="entry name" value="Znf_RING"/>
</dbReference>
<gene>
    <name evidence="5 6" type="primary">LOC103698408</name>
</gene>
<dbReference type="GeneID" id="103698408"/>